<accession>A0AAD7GSM3</accession>
<dbReference type="Gene3D" id="3.40.50.300">
    <property type="entry name" value="P-loop containing nucleotide triphosphate hydrolases"/>
    <property type="match status" value="1"/>
</dbReference>
<evidence type="ECO:0000313" key="2">
    <source>
        <dbReference type="EMBL" id="KAJ7704368.1"/>
    </source>
</evidence>
<sequence length="122" mass="13610">MAPSRGRKWQTERGRATIRRIVAEKIPEWTGGLHEWQVIVVAWILDGEDVFYITATGDGKSALFAVPIIVLLEVARNPAAYPGYLHHKKPVALVIAPTKGLAGNIVRVVHDLYIRLTHQELP</sequence>
<keyword evidence="3" id="KW-1185">Reference proteome</keyword>
<organism evidence="2 3">
    <name type="scientific">Mycena rosella</name>
    <name type="common">Pink bonnet</name>
    <name type="synonym">Agaricus rosellus</name>
    <dbReference type="NCBI Taxonomy" id="1033263"/>
    <lineage>
        <taxon>Eukaryota</taxon>
        <taxon>Fungi</taxon>
        <taxon>Dikarya</taxon>
        <taxon>Basidiomycota</taxon>
        <taxon>Agaricomycotina</taxon>
        <taxon>Agaricomycetes</taxon>
        <taxon>Agaricomycetidae</taxon>
        <taxon>Agaricales</taxon>
        <taxon>Marasmiineae</taxon>
        <taxon>Mycenaceae</taxon>
        <taxon>Mycena</taxon>
    </lineage>
</organism>
<dbReference type="GO" id="GO:0003676">
    <property type="term" value="F:nucleic acid binding"/>
    <property type="evidence" value="ECO:0007669"/>
    <property type="project" value="InterPro"/>
</dbReference>
<evidence type="ECO:0000259" key="1">
    <source>
        <dbReference type="Pfam" id="PF00270"/>
    </source>
</evidence>
<feature type="domain" description="DEAD/DEAH-box helicase" evidence="1">
    <location>
        <begin position="37"/>
        <end position="114"/>
    </location>
</feature>
<comment type="caution">
    <text evidence="2">The sequence shown here is derived from an EMBL/GenBank/DDBJ whole genome shotgun (WGS) entry which is preliminary data.</text>
</comment>
<dbReference type="Pfam" id="PF00270">
    <property type="entry name" value="DEAD"/>
    <property type="match status" value="1"/>
</dbReference>
<protein>
    <recommendedName>
        <fullName evidence="1">DEAD/DEAH-box helicase domain-containing protein</fullName>
    </recommendedName>
</protein>
<dbReference type="GO" id="GO:0005524">
    <property type="term" value="F:ATP binding"/>
    <property type="evidence" value="ECO:0007669"/>
    <property type="project" value="InterPro"/>
</dbReference>
<dbReference type="InterPro" id="IPR027417">
    <property type="entry name" value="P-loop_NTPase"/>
</dbReference>
<dbReference type="InterPro" id="IPR011545">
    <property type="entry name" value="DEAD/DEAH_box_helicase_dom"/>
</dbReference>
<proteinExistence type="predicted"/>
<dbReference type="AlphaFoldDB" id="A0AAD7GSM3"/>
<name>A0AAD7GSM3_MYCRO</name>
<dbReference type="EMBL" id="JARKIE010000010">
    <property type="protein sequence ID" value="KAJ7704368.1"/>
    <property type="molecule type" value="Genomic_DNA"/>
</dbReference>
<reference evidence="2" key="1">
    <citation type="submission" date="2023-03" db="EMBL/GenBank/DDBJ databases">
        <title>Massive genome expansion in bonnet fungi (Mycena s.s.) driven by repeated elements and novel gene families across ecological guilds.</title>
        <authorList>
            <consortium name="Lawrence Berkeley National Laboratory"/>
            <person name="Harder C.B."/>
            <person name="Miyauchi S."/>
            <person name="Viragh M."/>
            <person name="Kuo A."/>
            <person name="Thoen E."/>
            <person name="Andreopoulos B."/>
            <person name="Lu D."/>
            <person name="Skrede I."/>
            <person name="Drula E."/>
            <person name="Henrissat B."/>
            <person name="Morin E."/>
            <person name="Kohler A."/>
            <person name="Barry K."/>
            <person name="LaButti K."/>
            <person name="Morin E."/>
            <person name="Salamov A."/>
            <person name="Lipzen A."/>
            <person name="Mereny Z."/>
            <person name="Hegedus B."/>
            <person name="Baldrian P."/>
            <person name="Stursova M."/>
            <person name="Weitz H."/>
            <person name="Taylor A."/>
            <person name="Grigoriev I.V."/>
            <person name="Nagy L.G."/>
            <person name="Martin F."/>
            <person name="Kauserud H."/>
        </authorList>
    </citation>
    <scope>NUCLEOTIDE SEQUENCE</scope>
    <source>
        <strain evidence="2">CBHHK067</strain>
    </source>
</reference>
<dbReference type="SUPFAM" id="SSF52540">
    <property type="entry name" value="P-loop containing nucleoside triphosphate hydrolases"/>
    <property type="match status" value="1"/>
</dbReference>
<dbReference type="Proteomes" id="UP001221757">
    <property type="component" value="Unassembled WGS sequence"/>
</dbReference>
<evidence type="ECO:0000313" key="3">
    <source>
        <dbReference type="Proteomes" id="UP001221757"/>
    </source>
</evidence>
<gene>
    <name evidence="2" type="ORF">B0H17DRAFT_921480</name>
</gene>